<dbReference type="Pfam" id="PF00149">
    <property type="entry name" value="Metallophos"/>
    <property type="match status" value="1"/>
</dbReference>
<dbReference type="SUPFAM" id="SSF56300">
    <property type="entry name" value="Metallo-dependent phosphatases"/>
    <property type="match status" value="1"/>
</dbReference>
<reference evidence="2 3" key="1">
    <citation type="submission" date="2024-01" db="EMBL/GenBank/DDBJ databases">
        <title>Whole genome of Chryseobacterium arthrosphaerae NNCa 2741.</title>
        <authorList>
            <person name="Boriskina E.V."/>
            <person name="Gordinskaya N.A."/>
            <person name="Kropotov V.S."/>
            <person name="Alekseeva A.E."/>
            <person name="Makhova M.A."/>
            <person name="Kryazhev D.V."/>
            <person name="Shkurkina I.S."/>
        </authorList>
    </citation>
    <scope>NUCLEOTIDE SEQUENCE [LARGE SCALE GENOMIC DNA]</scope>
    <source>
        <strain evidence="2 3">NNCa 2741</strain>
    </source>
</reference>
<dbReference type="RefSeq" id="WP_241311198.1">
    <property type="nucleotide sequence ID" value="NZ_JAKYXJ010000014.1"/>
</dbReference>
<keyword evidence="3" id="KW-1185">Reference proteome</keyword>
<dbReference type="PANTHER" id="PTHR37844:SF2">
    <property type="entry name" value="SER_THR PROTEIN PHOSPHATASE SUPERFAMILY (AFU_ORTHOLOGUE AFUA_1G14840)"/>
    <property type="match status" value="1"/>
</dbReference>
<dbReference type="PANTHER" id="PTHR37844">
    <property type="entry name" value="SER/THR PROTEIN PHOSPHATASE SUPERFAMILY (AFU_ORTHOLOGUE AFUA_1G14840)"/>
    <property type="match status" value="1"/>
</dbReference>
<feature type="domain" description="Calcineurin-like phosphoesterase" evidence="1">
    <location>
        <begin position="1"/>
        <end position="215"/>
    </location>
</feature>
<name>A0ABU7QXU8_9FLAO</name>
<evidence type="ECO:0000313" key="3">
    <source>
        <dbReference type="Proteomes" id="UP001350005"/>
    </source>
</evidence>
<proteinExistence type="predicted"/>
<protein>
    <submittedName>
        <fullName evidence="2">Metallophosphoesterase</fullName>
    </submittedName>
</protein>
<dbReference type="Proteomes" id="UP001350005">
    <property type="component" value="Unassembled WGS sequence"/>
</dbReference>
<dbReference type="Gene3D" id="3.60.21.10">
    <property type="match status" value="1"/>
</dbReference>
<accession>A0ABU7QXU8</accession>
<organism evidence="2 3">
    <name type="scientific">Chryseobacterium arthrosphaerae</name>
    <dbReference type="NCBI Taxonomy" id="651561"/>
    <lineage>
        <taxon>Bacteria</taxon>
        <taxon>Pseudomonadati</taxon>
        <taxon>Bacteroidota</taxon>
        <taxon>Flavobacteriia</taxon>
        <taxon>Flavobacteriales</taxon>
        <taxon>Weeksellaceae</taxon>
        <taxon>Chryseobacterium group</taxon>
        <taxon>Chryseobacterium</taxon>
    </lineage>
</organism>
<gene>
    <name evidence="2" type="ORF">V2E39_08275</name>
</gene>
<dbReference type="InterPro" id="IPR004843">
    <property type="entry name" value="Calcineurin-like_PHP"/>
</dbReference>
<dbReference type="InterPro" id="IPR029052">
    <property type="entry name" value="Metallo-depent_PP-like"/>
</dbReference>
<evidence type="ECO:0000313" key="2">
    <source>
        <dbReference type="EMBL" id="MEE6127384.1"/>
    </source>
</evidence>
<evidence type="ECO:0000259" key="1">
    <source>
        <dbReference type="Pfam" id="PF00149"/>
    </source>
</evidence>
<sequence>MKIQIISDLHREFGSTELCFDNADIVVLAGDVNLGTKGIDWIKSVISDKPVLYVLGNHEYYKGSYPKTLNKIKENARGSNVFVLENSFADIDGVRFHGATLWTDFSIFGNPVQYGMLCQPKMNDYKMIRRDPSYSKLRTMDTFKIHQFSRQWLKESLENSGALKNIIVTHHAPSIKSVPELYKEDPLTAAYASDLEEIITEYQPLYWIHGHIHTPCRYTIGKTEVICNPHGYIDEKYNGYEKELIVEVVL</sequence>
<comment type="caution">
    <text evidence="2">The sequence shown here is derived from an EMBL/GenBank/DDBJ whole genome shotgun (WGS) entry which is preliminary data.</text>
</comment>
<dbReference type="EMBL" id="JAZGJU010000013">
    <property type="protein sequence ID" value="MEE6127384.1"/>
    <property type="molecule type" value="Genomic_DNA"/>
</dbReference>